<dbReference type="Proteomes" id="UP000018890">
    <property type="component" value="Unassembled WGS sequence"/>
</dbReference>
<evidence type="ECO:0000313" key="3">
    <source>
        <dbReference type="EMBL" id="GAE26688.1"/>
    </source>
</evidence>
<sequence>MSIFHSNRPKITLEKLKKSGFERFLSVISILIFIGSCIFLVVMWDTLPDQVPAHFGITGEVNRFGSKWELVVLLIVGVALYLLMHVLEKYPHLHNYPIEITESNAEAAYRISRSLIGFVKNVILILFAMATINSMIIALEWGEGIGLVLLPLIFLGTGLPVIRALVKLMKVNS</sequence>
<dbReference type="RefSeq" id="WP_052002237.1">
    <property type="nucleotide sequence ID" value="NZ_BAUT01000029.1"/>
</dbReference>
<keyword evidence="1" id="KW-0472">Membrane</keyword>
<keyword evidence="1" id="KW-0812">Transmembrane</keyword>
<evidence type="ECO:0000259" key="2">
    <source>
        <dbReference type="Pfam" id="PF07853"/>
    </source>
</evidence>
<accession>W4Q4P4</accession>
<feature type="transmembrane region" description="Helical" evidence="1">
    <location>
        <begin position="21"/>
        <end position="44"/>
    </location>
</feature>
<feature type="domain" description="DUF1648" evidence="2">
    <location>
        <begin position="31"/>
        <end position="74"/>
    </location>
</feature>
<organism evidence="3 4">
    <name type="scientific">Halalkalibacter wakoensis JCM 9140</name>
    <dbReference type="NCBI Taxonomy" id="1236970"/>
    <lineage>
        <taxon>Bacteria</taxon>
        <taxon>Bacillati</taxon>
        <taxon>Bacillota</taxon>
        <taxon>Bacilli</taxon>
        <taxon>Bacillales</taxon>
        <taxon>Bacillaceae</taxon>
        <taxon>Halalkalibacter</taxon>
    </lineage>
</organism>
<feature type="transmembrane region" description="Helical" evidence="1">
    <location>
        <begin position="145"/>
        <end position="166"/>
    </location>
</feature>
<dbReference type="EMBL" id="BAUT01000029">
    <property type="protein sequence ID" value="GAE26688.1"/>
    <property type="molecule type" value="Genomic_DNA"/>
</dbReference>
<dbReference type="PANTHER" id="PTHR37810">
    <property type="entry name" value="IMMUNITY PROTEIN SDPI"/>
    <property type="match status" value="1"/>
</dbReference>
<proteinExistence type="predicted"/>
<name>W4Q4P4_9BACI</name>
<dbReference type="AlphaFoldDB" id="W4Q4P4"/>
<dbReference type="STRING" id="1236970.JCM9140_2775"/>
<dbReference type="InterPro" id="IPR012867">
    <property type="entry name" value="DUF1648"/>
</dbReference>
<keyword evidence="1" id="KW-1133">Transmembrane helix</keyword>
<feature type="transmembrane region" description="Helical" evidence="1">
    <location>
        <begin position="64"/>
        <end position="84"/>
    </location>
</feature>
<dbReference type="OrthoDB" id="9808690at2"/>
<reference evidence="3" key="1">
    <citation type="journal article" date="2014" name="Genome Announc.">
        <title>Draft Genome Sequences of Three Alkaliphilic Bacillus Strains, Bacillus wakoensis JCM 9140T, Bacillus akibai JCM 9157T, and Bacillus hemicellulosilyticus JCM 9152T.</title>
        <authorList>
            <person name="Yuki M."/>
            <person name="Oshima K."/>
            <person name="Suda W."/>
            <person name="Oshida Y."/>
            <person name="Kitamura K."/>
            <person name="Iida T."/>
            <person name="Hattori M."/>
            <person name="Ohkuma M."/>
        </authorList>
    </citation>
    <scope>NUCLEOTIDE SEQUENCE [LARGE SCALE GENOMIC DNA]</scope>
    <source>
        <strain evidence="3">JCM 9140</strain>
    </source>
</reference>
<dbReference type="PANTHER" id="PTHR37810:SF5">
    <property type="entry name" value="IMMUNITY PROTEIN SDPI"/>
    <property type="match status" value="1"/>
</dbReference>
<dbReference type="Pfam" id="PF07853">
    <property type="entry name" value="DUF1648"/>
    <property type="match status" value="1"/>
</dbReference>
<feature type="transmembrane region" description="Helical" evidence="1">
    <location>
        <begin position="118"/>
        <end position="139"/>
    </location>
</feature>
<protein>
    <recommendedName>
        <fullName evidence="2">DUF1648 domain-containing protein</fullName>
    </recommendedName>
</protein>
<evidence type="ECO:0000256" key="1">
    <source>
        <dbReference type="SAM" id="Phobius"/>
    </source>
</evidence>
<dbReference type="GO" id="GO:0009636">
    <property type="term" value="P:response to toxic substance"/>
    <property type="evidence" value="ECO:0007669"/>
    <property type="project" value="TreeGrafter"/>
</dbReference>
<evidence type="ECO:0000313" key="4">
    <source>
        <dbReference type="Proteomes" id="UP000018890"/>
    </source>
</evidence>
<keyword evidence="4" id="KW-1185">Reference proteome</keyword>
<gene>
    <name evidence="3" type="ORF">JCM9140_2775</name>
</gene>
<comment type="caution">
    <text evidence="3">The sequence shown here is derived from an EMBL/GenBank/DDBJ whole genome shotgun (WGS) entry which is preliminary data.</text>
</comment>